<proteinExistence type="predicted"/>
<keyword evidence="6" id="KW-0732">Signal</keyword>
<dbReference type="InterPro" id="IPR009056">
    <property type="entry name" value="Cyt_c-like_dom"/>
</dbReference>
<protein>
    <submittedName>
        <fullName evidence="8">C-type cytochrome</fullName>
    </submittedName>
</protein>
<dbReference type="PROSITE" id="PS51007">
    <property type="entry name" value="CYTC"/>
    <property type="match status" value="1"/>
</dbReference>
<keyword evidence="9" id="KW-1185">Reference proteome</keyword>
<evidence type="ECO:0000256" key="2">
    <source>
        <dbReference type="ARBA" id="ARBA00022723"/>
    </source>
</evidence>
<evidence type="ECO:0000256" key="3">
    <source>
        <dbReference type="ARBA" id="ARBA00023004"/>
    </source>
</evidence>
<dbReference type="EMBL" id="JAFIMU010000007">
    <property type="protein sequence ID" value="MBN8229227.1"/>
    <property type="molecule type" value="Genomic_DNA"/>
</dbReference>
<name>A0ABS3DE90_9BACT</name>
<dbReference type="SUPFAM" id="SSF46626">
    <property type="entry name" value="Cytochrome c"/>
    <property type="match status" value="1"/>
</dbReference>
<comment type="caution">
    <text evidence="8">The sequence shown here is derived from an EMBL/GenBank/DDBJ whole genome shotgun (WGS) entry which is preliminary data.</text>
</comment>
<feature type="domain" description="Cytochrome c" evidence="7">
    <location>
        <begin position="16"/>
        <end position="106"/>
    </location>
</feature>
<dbReference type="Gene3D" id="1.10.760.10">
    <property type="entry name" value="Cytochrome c-like domain"/>
    <property type="match status" value="1"/>
</dbReference>
<keyword evidence="3 4" id="KW-0408">Iron</keyword>
<accession>A0ABS3DE90</accession>
<feature type="chain" id="PRO_5047447394" evidence="6">
    <location>
        <begin position="18"/>
        <end position="150"/>
    </location>
</feature>
<keyword evidence="2 4" id="KW-0479">Metal-binding</keyword>
<dbReference type="Pfam" id="PF00034">
    <property type="entry name" value="Cytochrom_C"/>
    <property type="match status" value="1"/>
</dbReference>
<sequence length="150" mass="16674">MKRLTPLLLLLPALASAQDRGELAFTKACAQCHQARTPTEPQPKGVQGARAPVGPYMDQVLRRKNLKEVQTWVQSPHRINPKTNCDTRLLGPDDLDALTSFLATVTVAPPPTRQMMLRQQMDQLVTERAVREKAEAEAKAKSQPKNQGKK</sequence>
<feature type="signal peptide" evidence="6">
    <location>
        <begin position="1"/>
        <end position="17"/>
    </location>
</feature>
<gene>
    <name evidence="8" type="ORF">JYK02_17090</name>
</gene>
<evidence type="ECO:0000256" key="5">
    <source>
        <dbReference type="SAM" id="MobiDB-lite"/>
    </source>
</evidence>
<evidence type="ECO:0000259" key="7">
    <source>
        <dbReference type="PROSITE" id="PS51007"/>
    </source>
</evidence>
<dbReference type="InterPro" id="IPR036909">
    <property type="entry name" value="Cyt_c-like_dom_sf"/>
</dbReference>
<keyword evidence="1 4" id="KW-0349">Heme</keyword>
<reference evidence="8 9" key="1">
    <citation type="submission" date="2021-02" db="EMBL/GenBank/DDBJ databases">
        <title>De Novo genome assembly of isolated myxobacteria.</title>
        <authorList>
            <person name="Stevens D.C."/>
        </authorList>
    </citation>
    <scope>NUCLEOTIDE SEQUENCE [LARGE SCALE GENOMIC DNA]</scope>
    <source>
        <strain evidence="8 9">ATCC 29039</strain>
    </source>
</reference>
<dbReference type="Proteomes" id="UP000664052">
    <property type="component" value="Unassembled WGS sequence"/>
</dbReference>
<feature type="region of interest" description="Disordered" evidence="5">
    <location>
        <begin position="127"/>
        <end position="150"/>
    </location>
</feature>
<evidence type="ECO:0000313" key="9">
    <source>
        <dbReference type="Proteomes" id="UP000664052"/>
    </source>
</evidence>
<feature type="compositionally biased region" description="Basic and acidic residues" evidence="5">
    <location>
        <begin position="128"/>
        <end position="140"/>
    </location>
</feature>
<dbReference type="RefSeq" id="WP_207052356.1">
    <property type="nucleotide sequence ID" value="NZ_JAFIMU010000007.1"/>
</dbReference>
<evidence type="ECO:0000313" key="8">
    <source>
        <dbReference type="EMBL" id="MBN8229227.1"/>
    </source>
</evidence>
<evidence type="ECO:0000256" key="1">
    <source>
        <dbReference type="ARBA" id="ARBA00022617"/>
    </source>
</evidence>
<evidence type="ECO:0000256" key="6">
    <source>
        <dbReference type="SAM" id="SignalP"/>
    </source>
</evidence>
<evidence type="ECO:0000256" key="4">
    <source>
        <dbReference type="PROSITE-ProRule" id="PRU00433"/>
    </source>
</evidence>
<organism evidence="8 9">
    <name type="scientific">Corallococcus macrosporus</name>
    <dbReference type="NCBI Taxonomy" id="35"/>
    <lineage>
        <taxon>Bacteria</taxon>
        <taxon>Pseudomonadati</taxon>
        <taxon>Myxococcota</taxon>
        <taxon>Myxococcia</taxon>
        <taxon>Myxococcales</taxon>
        <taxon>Cystobacterineae</taxon>
        <taxon>Myxococcaceae</taxon>
        <taxon>Corallococcus</taxon>
    </lineage>
</organism>